<organism evidence="3 4">
    <name type="scientific">Vitis vinifera</name>
    <name type="common">Grape</name>
    <dbReference type="NCBI Taxonomy" id="29760"/>
    <lineage>
        <taxon>Eukaryota</taxon>
        <taxon>Viridiplantae</taxon>
        <taxon>Streptophyta</taxon>
        <taxon>Embryophyta</taxon>
        <taxon>Tracheophyta</taxon>
        <taxon>Spermatophyta</taxon>
        <taxon>Magnoliopsida</taxon>
        <taxon>eudicotyledons</taxon>
        <taxon>Gunneridae</taxon>
        <taxon>Pentapetalae</taxon>
        <taxon>rosids</taxon>
        <taxon>Vitales</taxon>
        <taxon>Vitaceae</taxon>
        <taxon>Viteae</taxon>
        <taxon>Vitis</taxon>
    </lineage>
</organism>
<evidence type="ECO:0000259" key="2">
    <source>
        <dbReference type="Pfam" id="PF14111"/>
    </source>
</evidence>
<feature type="domain" description="DUF4283" evidence="2">
    <location>
        <begin position="183"/>
        <end position="265"/>
    </location>
</feature>
<comment type="caution">
    <text evidence="3">The sequence shown here is derived from an EMBL/GenBank/DDBJ whole genome shotgun (WGS) entry which is preliminary data.</text>
</comment>
<reference evidence="3 4" key="1">
    <citation type="journal article" date="2018" name="PLoS Genet.">
        <title>Population sequencing reveals clonal diversity and ancestral inbreeding in the grapevine cultivar Chardonnay.</title>
        <authorList>
            <person name="Roach M.J."/>
            <person name="Johnson D.L."/>
            <person name="Bohlmann J."/>
            <person name="van Vuuren H.J."/>
            <person name="Jones S.J."/>
            <person name="Pretorius I.S."/>
            <person name="Schmidt S.A."/>
            <person name="Borneman A.R."/>
        </authorList>
    </citation>
    <scope>NUCLEOTIDE SEQUENCE [LARGE SCALE GENOMIC DNA]</scope>
    <source>
        <strain evidence="4">cv. Chardonnay</strain>
        <tissue evidence="3">Leaf</tissue>
    </source>
</reference>
<protein>
    <recommendedName>
        <fullName evidence="2">DUF4283 domain-containing protein</fullName>
    </recommendedName>
</protein>
<dbReference type="PANTHER" id="PTHR34427:SF5">
    <property type="entry name" value="DUF4283 DOMAIN-CONTAINING PROTEIN"/>
    <property type="match status" value="1"/>
</dbReference>
<feature type="region of interest" description="Disordered" evidence="1">
    <location>
        <begin position="422"/>
        <end position="452"/>
    </location>
</feature>
<dbReference type="Pfam" id="PF14111">
    <property type="entry name" value="DUF4283"/>
    <property type="match status" value="1"/>
</dbReference>
<dbReference type="EMBL" id="QGNW01000030">
    <property type="protein sequence ID" value="RVX11624.1"/>
    <property type="molecule type" value="Genomic_DNA"/>
</dbReference>
<dbReference type="InterPro" id="IPR036691">
    <property type="entry name" value="Endo/exonu/phosph_ase_sf"/>
</dbReference>
<gene>
    <name evidence="3" type="ORF">CK203_015802</name>
</gene>
<evidence type="ECO:0000313" key="4">
    <source>
        <dbReference type="Proteomes" id="UP000288805"/>
    </source>
</evidence>
<dbReference type="PANTHER" id="PTHR34427">
    <property type="entry name" value="DUF4283 DOMAIN PROTEIN"/>
    <property type="match status" value="1"/>
</dbReference>
<proteinExistence type="predicted"/>
<dbReference type="AlphaFoldDB" id="A0A438JRP0"/>
<accession>A0A438JRP0</accession>
<evidence type="ECO:0000256" key="1">
    <source>
        <dbReference type="SAM" id="MobiDB-lite"/>
    </source>
</evidence>
<dbReference type="InterPro" id="IPR025558">
    <property type="entry name" value="DUF4283"/>
</dbReference>
<evidence type="ECO:0000313" key="3">
    <source>
        <dbReference type="EMBL" id="RVX11624.1"/>
    </source>
</evidence>
<sequence length="695" mass="76749">MKENFHRASVIEHWLKGCIWERSRGLSLGLDLGRLVFVVFWKALKPVVERWMIKDGLLNGWRDNRKFRMERRLNKAGRFILCSVRDMEAKRYSIIFPEGKGQASGWNALAVRLRGLGVTPTEGLKISNVPEIPVKPKGVLKVQWKEKGVEMKSFAEAVKSSPRRAGESVWLEVGENEVRGRLEHLKHCLIGRWGSASVPPPELDFVRSWTRQIWEVKGKLSIAALGRGIMLFEFDQAQEAERVLARGKRSLKDNWLILDKWNPEVFKSIGDGCGGFIAVDEGTKSMSELQWARILVKRVDWEVPSSVHIALGTGCFALHLWWESAPWFSQVVLAGSSSGKGGLRAGEEVDGLFGWLAVGVKEGDGAVGAAGGGPSKSSGPSVSAVGKPKSLIGWIWAGVQGPIPAPLVRGMSGEAGGPIQARALLDESRRKRRSRSPRGLPRDSTARVSSQMMDRGFLTDEALCEEASRYVYLCHIPLGGRDLSSPSSSSFGRVTTNEGTTGVSFSEANEEEQTPLCIILADGSKGVLVSEGDQNPKMSQGVIHSLGVGRFLGWGAVDARGAAGGVVVFWDKRVWSWVYGPTMKRFREPFWEELGAIRGLWTDPWCIGGDFNVIRFPRGSLYVEWGVKWPILVEIGSLPDFGGLGKHFSGVSQCTLPRPVSDHCPILLDGGGVKRGPIPFRFENMWLRRRDLRSF</sequence>
<dbReference type="Proteomes" id="UP000288805">
    <property type="component" value="Unassembled WGS sequence"/>
</dbReference>
<dbReference type="SUPFAM" id="SSF56219">
    <property type="entry name" value="DNase I-like"/>
    <property type="match status" value="1"/>
</dbReference>
<name>A0A438JRP0_VITVI</name>